<reference evidence="3" key="1">
    <citation type="journal article" date="2011" name="Nature">
        <title>Genome sequence and analysis of the tuber crop potato.</title>
        <authorList>
            <consortium name="The Potato Genome Sequencing Consortium"/>
        </authorList>
    </citation>
    <scope>NUCLEOTIDE SEQUENCE [LARGE SCALE GENOMIC DNA]</scope>
    <source>
        <strain evidence="3">cv. DM1-3 516 R44</strain>
    </source>
</reference>
<dbReference type="PANTHER" id="PTHR21596:SF83">
    <property type="entry name" value="FACTOR OF DNA METHYLATION 4-LIKE"/>
    <property type="match status" value="1"/>
</dbReference>
<evidence type="ECO:0000313" key="3">
    <source>
        <dbReference type="Proteomes" id="UP000011115"/>
    </source>
</evidence>
<dbReference type="HOGENOM" id="CLU_1880787_0_0_1"/>
<dbReference type="Proteomes" id="UP000011115">
    <property type="component" value="Unassembled WGS sequence"/>
</dbReference>
<evidence type="ECO:0000313" key="2">
    <source>
        <dbReference type="EnsemblPlants" id="PGSC0003DMT400072073"/>
    </source>
</evidence>
<dbReference type="PaxDb" id="4113-PGSC0003DMT400072073"/>
<dbReference type="AlphaFoldDB" id="M1CPN7"/>
<keyword evidence="3" id="KW-1185">Reference proteome</keyword>
<dbReference type="GO" id="GO:0080188">
    <property type="term" value="P:gene silencing by siRNA-directed DNA methylation"/>
    <property type="evidence" value="ECO:0007669"/>
    <property type="project" value="InterPro"/>
</dbReference>
<dbReference type="Gramene" id="PGSC0003DMT400072073">
    <property type="protein sequence ID" value="PGSC0003DMT400072073"/>
    <property type="gene ID" value="PGSC0003DMG400028037"/>
</dbReference>
<organism evidence="2 3">
    <name type="scientific">Solanum tuberosum</name>
    <name type="common">Potato</name>
    <dbReference type="NCBI Taxonomy" id="4113"/>
    <lineage>
        <taxon>Eukaryota</taxon>
        <taxon>Viridiplantae</taxon>
        <taxon>Streptophyta</taxon>
        <taxon>Embryophyta</taxon>
        <taxon>Tracheophyta</taxon>
        <taxon>Spermatophyta</taxon>
        <taxon>Magnoliopsida</taxon>
        <taxon>eudicotyledons</taxon>
        <taxon>Gunneridae</taxon>
        <taxon>Pentapetalae</taxon>
        <taxon>asterids</taxon>
        <taxon>lamiids</taxon>
        <taxon>Solanales</taxon>
        <taxon>Solanaceae</taxon>
        <taxon>Solanoideae</taxon>
        <taxon>Solaneae</taxon>
        <taxon>Solanum</taxon>
    </lineage>
</organism>
<dbReference type="InterPro" id="IPR045177">
    <property type="entry name" value="FDM1-5/IDN2"/>
</dbReference>
<evidence type="ECO:0000259" key="1">
    <source>
        <dbReference type="Pfam" id="PF03469"/>
    </source>
</evidence>
<dbReference type="Pfam" id="PF03469">
    <property type="entry name" value="XH"/>
    <property type="match status" value="1"/>
</dbReference>
<proteinExistence type="predicted"/>
<dbReference type="PANTHER" id="PTHR21596">
    <property type="entry name" value="RIBONUCLEASE P SUBUNIT P38"/>
    <property type="match status" value="1"/>
</dbReference>
<reference evidence="2" key="2">
    <citation type="submission" date="2015-06" db="UniProtKB">
        <authorList>
            <consortium name="EnsemblPlants"/>
        </authorList>
    </citation>
    <scope>IDENTIFICATION</scope>
    <source>
        <strain evidence="2">DM1-3 516 R44</strain>
    </source>
</reference>
<dbReference type="InParanoid" id="M1CPN7"/>
<feature type="domain" description="Factor of DNA methylation 1-5/IDN2" evidence="1">
    <location>
        <begin position="36"/>
        <end position="132"/>
    </location>
</feature>
<name>M1CPN7_SOLTU</name>
<dbReference type="STRING" id="4113.M1CPN7"/>
<dbReference type="InterPro" id="IPR005379">
    <property type="entry name" value="FDM1-5/IDN2_XH"/>
</dbReference>
<protein>
    <submittedName>
        <fullName evidence="2">XH/XS domain-containing protein</fullName>
    </submittedName>
</protein>
<sequence>NERAAEEQKRYDESVLSLAEEQKVKAKETLRQKNMEFQKKLDLKQALELEIERLTGAKNEIIIDDNDERLNRLKHEFGQAAYDLVTATLMEINEGPSGRCITTELWNYKLGRKATLNEGITFALQKLKISKGKKQH</sequence>
<dbReference type="EnsemblPlants" id="PGSC0003DMT400072073">
    <property type="protein sequence ID" value="PGSC0003DMT400072073"/>
    <property type="gene ID" value="PGSC0003DMG400028037"/>
</dbReference>
<accession>M1CPN7</accession>
<dbReference type="eggNOG" id="ENOG502QWMB">
    <property type="taxonomic scope" value="Eukaryota"/>
</dbReference>